<evidence type="ECO:0000313" key="3">
    <source>
        <dbReference type="Proteomes" id="UP001168972"/>
    </source>
</evidence>
<dbReference type="EMBL" id="JAQQBR010000001">
    <property type="protein sequence ID" value="KAK0182904.1"/>
    <property type="molecule type" value="Genomic_DNA"/>
</dbReference>
<comment type="caution">
    <text evidence="2">The sequence shown here is derived from an EMBL/GenBank/DDBJ whole genome shotgun (WGS) entry which is preliminary data.</text>
</comment>
<keyword evidence="1" id="KW-1133">Transmembrane helix</keyword>
<keyword evidence="3" id="KW-1185">Reference proteome</keyword>
<organism evidence="2 3">
    <name type="scientific">Microctonus hyperodae</name>
    <name type="common">Parasitoid wasp</name>
    <dbReference type="NCBI Taxonomy" id="165561"/>
    <lineage>
        <taxon>Eukaryota</taxon>
        <taxon>Metazoa</taxon>
        <taxon>Ecdysozoa</taxon>
        <taxon>Arthropoda</taxon>
        <taxon>Hexapoda</taxon>
        <taxon>Insecta</taxon>
        <taxon>Pterygota</taxon>
        <taxon>Neoptera</taxon>
        <taxon>Endopterygota</taxon>
        <taxon>Hymenoptera</taxon>
        <taxon>Apocrita</taxon>
        <taxon>Ichneumonoidea</taxon>
        <taxon>Braconidae</taxon>
        <taxon>Euphorinae</taxon>
        <taxon>Microctonus</taxon>
    </lineage>
</organism>
<reference evidence="2" key="2">
    <citation type="submission" date="2023-03" db="EMBL/GenBank/DDBJ databases">
        <authorList>
            <person name="Inwood S.N."/>
            <person name="Skelly J.G."/>
            <person name="Guhlin J."/>
            <person name="Harrop T.W.R."/>
            <person name="Goldson S.G."/>
            <person name="Dearden P.K."/>
        </authorList>
    </citation>
    <scope>NUCLEOTIDE SEQUENCE</scope>
    <source>
        <strain evidence="2">Lincoln</strain>
        <tissue evidence="2">Whole body</tissue>
    </source>
</reference>
<keyword evidence="1" id="KW-0472">Membrane</keyword>
<keyword evidence="1" id="KW-0812">Transmembrane</keyword>
<evidence type="ECO:0000256" key="1">
    <source>
        <dbReference type="SAM" id="Phobius"/>
    </source>
</evidence>
<accession>A0AA39L2Q8</accession>
<dbReference type="AlphaFoldDB" id="A0AA39L2Q8"/>
<proteinExistence type="predicted"/>
<feature type="transmembrane region" description="Helical" evidence="1">
    <location>
        <begin position="24"/>
        <end position="45"/>
    </location>
</feature>
<reference evidence="2" key="1">
    <citation type="journal article" date="2023" name="bioRxiv">
        <title>Scaffold-level genome assemblies of two parasitoid biocontrol wasps reveal the parthenogenesis mechanism and an associated novel virus.</title>
        <authorList>
            <person name="Inwood S."/>
            <person name="Skelly J."/>
            <person name="Guhlin J."/>
            <person name="Harrop T."/>
            <person name="Goldson S."/>
            <person name="Dearden P."/>
        </authorList>
    </citation>
    <scope>NUCLEOTIDE SEQUENCE</scope>
    <source>
        <strain evidence="2">Lincoln</strain>
        <tissue evidence="2">Whole body</tissue>
    </source>
</reference>
<gene>
    <name evidence="2" type="ORF">PV327_000991</name>
</gene>
<protein>
    <submittedName>
        <fullName evidence="2">Uncharacterized protein</fullName>
    </submittedName>
</protein>
<dbReference type="Proteomes" id="UP001168972">
    <property type="component" value="Unassembled WGS sequence"/>
</dbReference>
<sequence>MCGFITEKELELTNNHVKKLGPAAMLWMIILVLCFEMSTLVAALARRTPSPLRSLDDNNYPNDELNHPRLEAIMAITVERFSTLDVVGNKKNENKRTK</sequence>
<evidence type="ECO:0000313" key="2">
    <source>
        <dbReference type="EMBL" id="KAK0182904.1"/>
    </source>
</evidence>
<name>A0AA39L2Q8_MICHY</name>